<dbReference type="Proteomes" id="UP000011135">
    <property type="component" value="Unassembled WGS sequence"/>
</dbReference>
<sequence length="48" mass="5493">MHRSEMSETTHECWLKIPDHFPFTTLGSHIVGCRPLYLTTTNTVVSAF</sequence>
<evidence type="ECO:0000313" key="1">
    <source>
        <dbReference type="EMBL" id="ELR72103.1"/>
    </source>
</evidence>
<evidence type="ECO:0000313" key="2">
    <source>
        <dbReference type="Proteomes" id="UP000011135"/>
    </source>
</evidence>
<keyword evidence="2" id="KW-1185">Reference proteome</keyword>
<reference evidence="1 2" key="1">
    <citation type="submission" date="2012-12" db="EMBL/GenBank/DDBJ databases">
        <title>Genome assembly of Fulvivirga imtechensis AK7.</title>
        <authorList>
            <person name="Nupur N."/>
            <person name="Khatri I."/>
            <person name="Kumar R."/>
            <person name="Subramanian S."/>
            <person name="Pinnaka A."/>
        </authorList>
    </citation>
    <scope>NUCLEOTIDE SEQUENCE [LARGE SCALE GENOMIC DNA]</scope>
    <source>
        <strain evidence="1 2">AK7</strain>
    </source>
</reference>
<accession>L8JV69</accession>
<name>L8JV69_9BACT</name>
<organism evidence="1 2">
    <name type="scientific">Fulvivirga imtechensis AK7</name>
    <dbReference type="NCBI Taxonomy" id="1237149"/>
    <lineage>
        <taxon>Bacteria</taxon>
        <taxon>Pseudomonadati</taxon>
        <taxon>Bacteroidota</taxon>
        <taxon>Cytophagia</taxon>
        <taxon>Cytophagales</taxon>
        <taxon>Fulvivirgaceae</taxon>
        <taxon>Fulvivirga</taxon>
    </lineage>
</organism>
<comment type="caution">
    <text evidence="1">The sequence shown here is derived from an EMBL/GenBank/DDBJ whole genome shotgun (WGS) entry which is preliminary data.</text>
</comment>
<dbReference type="EMBL" id="AMZN01000027">
    <property type="protein sequence ID" value="ELR72103.1"/>
    <property type="molecule type" value="Genomic_DNA"/>
</dbReference>
<gene>
    <name evidence="1" type="ORF">C900_01845</name>
</gene>
<protein>
    <submittedName>
        <fullName evidence="1">Uncharacterized protein</fullName>
    </submittedName>
</protein>
<dbReference type="AlphaFoldDB" id="L8JV69"/>
<proteinExistence type="predicted"/>